<comment type="caution">
    <text evidence="1">The sequence shown here is derived from an EMBL/GenBank/DDBJ whole genome shotgun (WGS) entry which is preliminary data.</text>
</comment>
<protein>
    <submittedName>
        <fullName evidence="1">Uncharacterized protein</fullName>
    </submittedName>
</protein>
<name>A0A8I2YE37_9AGAM</name>
<reference evidence="1" key="1">
    <citation type="submission" date="2021-03" db="EMBL/GenBank/DDBJ databases">
        <title>Evolutionary innovations through gain and loss of genes in the ectomycorrhizal Boletales.</title>
        <authorList>
            <person name="Wu G."/>
            <person name="Miyauchi S."/>
            <person name="Morin E."/>
            <person name="Yang Z.-L."/>
            <person name="Xu J."/>
            <person name="Martin F.M."/>
        </authorList>
    </citation>
    <scope>NUCLEOTIDE SEQUENCE</scope>
    <source>
        <strain evidence="1">BR01</strain>
    </source>
</reference>
<sequence length="264" mass="28912">MRHSSLTKHSVNCLRMQKRCLVNVKGAQAGNFPYVAQRTQQMAVIARVKSVRADGMCALSQFLFVYSVGYSAKVGGKPDEVTGRANPSSVTLTATGTHALQSSPHYTTTCRHSLYGTGRVVIDPGSRIWLASVEKESQETHGDPVNSESLWSWNHVTDPSARDKEDRMLEISIKRCMLYGKSLLTDPKSCKVILIEHPLLPLYIKDTFAKDLLGNLQVPSVSFASSHLLSLLCVGRITGLVIDCGHLESTTLPVRNVSLTISSD</sequence>
<accession>A0A8I2YE37</accession>
<dbReference type="AlphaFoldDB" id="A0A8I2YE37"/>
<evidence type="ECO:0000313" key="1">
    <source>
        <dbReference type="EMBL" id="KAG6370184.1"/>
    </source>
</evidence>
<dbReference type="InterPro" id="IPR043129">
    <property type="entry name" value="ATPase_NBD"/>
</dbReference>
<gene>
    <name evidence="1" type="ORF">JVT61DRAFT_12331</name>
</gene>
<dbReference type="Proteomes" id="UP000683000">
    <property type="component" value="Unassembled WGS sequence"/>
</dbReference>
<evidence type="ECO:0000313" key="2">
    <source>
        <dbReference type="Proteomes" id="UP000683000"/>
    </source>
</evidence>
<proteinExistence type="predicted"/>
<dbReference type="SUPFAM" id="SSF53067">
    <property type="entry name" value="Actin-like ATPase domain"/>
    <property type="match status" value="1"/>
</dbReference>
<dbReference type="EMBL" id="JAGFBS010000055">
    <property type="protein sequence ID" value="KAG6370184.1"/>
    <property type="molecule type" value="Genomic_DNA"/>
</dbReference>
<organism evidence="1 2">
    <name type="scientific">Boletus reticuloceps</name>
    <dbReference type="NCBI Taxonomy" id="495285"/>
    <lineage>
        <taxon>Eukaryota</taxon>
        <taxon>Fungi</taxon>
        <taxon>Dikarya</taxon>
        <taxon>Basidiomycota</taxon>
        <taxon>Agaricomycotina</taxon>
        <taxon>Agaricomycetes</taxon>
        <taxon>Agaricomycetidae</taxon>
        <taxon>Boletales</taxon>
        <taxon>Boletineae</taxon>
        <taxon>Boletaceae</taxon>
        <taxon>Boletoideae</taxon>
        <taxon>Boletus</taxon>
    </lineage>
</organism>
<dbReference type="Gene3D" id="3.30.420.40">
    <property type="match status" value="2"/>
</dbReference>
<keyword evidence="2" id="KW-1185">Reference proteome</keyword>
<dbReference type="OrthoDB" id="337660at2759"/>